<gene>
    <name evidence="1" type="ORF">GMARGA_LOCUS42810</name>
</gene>
<keyword evidence="2" id="KW-1185">Reference proteome</keyword>
<sequence>MTDISSSALVKNYGDIYLNTQNIEHTIEFFEELKILPQIRFCKKCKSPMHKTKDHFRIDNQKWACTSKTACAQIAKIMFCWSHKLPKKFAVAESDA</sequence>
<organism evidence="1 2">
    <name type="scientific">Gigaspora margarita</name>
    <dbReference type="NCBI Taxonomy" id="4874"/>
    <lineage>
        <taxon>Eukaryota</taxon>
        <taxon>Fungi</taxon>
        <taxon>Fungi incertae sedis</taxon>
        <taxon>Mucoromycota</taxon>
        <taxon>Glomeromycotina</taxon>
        <taxon>Glomeromycetes</taxon>
        <taxon>Diversisporales</taxon>
        <taxon>Gigasporaceae</taxon>
        <taxon>Gigaspora</taxon>
    </lineage>
</organism>
<name>A0ABN7XIJ6_GIGMA</name>
<protein>
    <submittedName>
        <fullName evidence="1">30976_t:CDS:1</fullName>
    </submittedName>
</protein>
<dbReference type="EMBL" id="CAJVQB010131844">
    <property type="protein sequence ID" value="CAG8853989.1"/>
    <property type="molecule type" value="Genomic_DNA"/>
</dbReference>
<evidence type="ECO:0000313" key="2">
    <source>
        <dbReference type="Proteomes" id="UP000789901"/>
    </source>
</evidence>
<dbReference type="Proteomes" id="UP000789901">
    <property type="component" value="Unassembled WGS sequence"/>
</dbReference>
<feature type="non-terminal residue" evidence="1">
    <location>
        <position position="96"/>
    </location>
</feature>
<accession>A0ABN7XIJ6</accession>
<proteinExistence type="predicted"/>
<reference evidence="1 2" key="1">
    <citation type="submission" date="2021-06" db="EMBL/GenBank/DDBJ databases">
        <authorList>
            <person name="Kallberg Y."/>
            <person name="Tangrot J."/>
            <person name="Rosling A."/>
        </authorList>
    </citation>
    <scope>NUCLEOTIDE SEQUENCE [LARGE SCALE GENOMIC DNA]</scope>
    <source>
        <strain evidence="1 2">120-4 pot B 10/14</strain>
    </source>
</reference>
<evidence type="ECO:0000313" key="1">
    <source>
        <dbReference type="EMBL" id="CAG8853989.1"/>
    </source>
</evidence>
<comment type="caution">
    <text evidence="1">The sequence shown here is derived from an EMBL/GenBank/DDBJ whole genome shotgun (WGS) entry which is preliminary data.</text>
</comment>